<dbReference type="Pfam" id="PF01047">
    <property type="entry name" value="MarR"/>
    <property type="match status" value="1"/>
</dbReference>
<dbReference type="PROSITE" id="PS50995">
    <property type="entry name" value="HTH_MARR_2"/>
    <property type="match status" value="1"/>
</dbReference>
<dbReference type="RefSeq" id="WP_244728045.1">
    <property type="nucleotide sequence ID" value="NZ_JALIRP010000008.1"/>
</dbReference>
<evidence type="ECO:0000256" key="2">
    <source>
        <dbReference type="ARBA" id="ARBA00023125"/>
    </source>
</evidence>
<dbReference type="InterPro" id="IPR039422">
    <property type="entry name" value="MarR/SlyA-like"/>
</dbReference>
<dbReference type="InterPro" id="IPR036388">
    <property type="entry name" value="WH-like_DNA-bd_sf"/>
</dbReference>
<evidence type="ECO:0000259" key="4">
    <source>
        <dbReference type="PROSITE" id="PS50995"/>
    </source>
</evidence>
<comment type="caution">
    <text evidence="5">The sequence shown here is derived from an EMBL/GenBank/DDBJ whole genome shotgun (WGS) entry which is preliminary data.</text>
</comment>
<dbReference type="GO" id="GO:0003677">
    <property type="term" value="F:DNA binding"/>
    <property type="evidence" value="ECO:0007669"/>
    <property type="project" value="UniProtKB-KW"/>
</dbReference>
<feature type="domain" description="HTH marR-type" evidence="4">
    <location>
        <begin position="4"/>
        <end position="151"/>
    </location>
</feature>
<keyword evidence="1" id="KW-0805">Transcription regulation</keyword>
<dbReference type="InterPro" id="IPR022689">
    <property type="entry name" value="Iron_dep_repressor"/>
</dbReference>
<dbReference type="InterPro" id="IPR000835">
    <property type="entry name" value="HTH_MarR-typ"/>
</dbReference>
<dbReference type="SMART" id="SM00347">
    <property type="entry name" value="HTH_MARR"/>
    <property type="match status" value="1"/>
</dbReference>
<dbReference type="GO" id="GO:0046914">
    <property type="term" value="F:transition metal ion binding"/>
    <property type="evidence" value="ECO:0007669"/>
    <property type="project" value="InterPro"/>
</dbReference>
<name>A0A9X1WUT6_9BACL</name>
<dbReference type="SMART" id="SM00529">
    <property type="entry name" value="HTH_DTXR"/>
    <property type="match status" value="1"/>
</dbReference>
<protein>
    <submittedName>
        <fullName evidence="5">MarR family transcriptional regulator</fullName>
    </submittedName>
</protein>
<dbReference type="PRINTS" id="PR00598">
    <property type="entry name" value="HTHMARR"/>
</dbReference>
<keyword evidence="6" id="KW-1185">Reference proteome</keyword>
<dbReference type="SUPFAM" id="SSF46785">
    <property type="entry name" value="Winged helix' DNA-binding domain"/>
    <property type="match status" value="1"/>
</dbReference>
<evidence type="ECO:0000313" key="6">
    <source>
        <dbReference type="Proteomes" id="UP001139347"/>
    </source>
</evidence>
<dbReference type="Gene3D" id="1.10.10.10">
    <property type="entry name" value="Winged helix-like DNA-binding domain superfamily/Winged helix DNA-binding domain"/>
    <property type="match status" value="1"/>
</dbReference>
<organism evidence="5 6">
    <name type="scientific">Paenibacillus mangrovi</name>
    <dbReference type="NCBI Taxonomy" id="2931978"/>
    <lineage>
        <taxon>Bacteria</taxon>
        <taxon>Bacillati</taxon>
        <taxon>Bacillota</taxon>
        <taxon>Bacilli</taxon>
        <taxon>Bacillales</taxon>
        <taxon>Paenibacillaceae</taxon>
        <taxon>Paenibacillus</taxon>
    </lineage>
</organism>
<dbReference type="AlphaFoldDB" id="A0A9X1WUT6"/>
<dbReference type="PROSITE" id="PS01117">
    <property type="entry name" value="HTH_MARR_1"/>
    <property type="match status" value="1"/>
</dbReference>
<evidence type="ECO:0000256" key="3">
    <source>
        <dbReference type="ARBA" id="ARBA00023163"/>
    </source>
</evidence>
<keyword evidence="2" id="KW-0238">DNA-binding</keyword>
<dbReference type="PANTHER" id="PTHR33164">
    <property type="entry name" value="TRANSCRIPTIONAL REGULATOR, MARR FAMILY"/>
    <property type="match status" value="1"/>
</dbReference>
<dbReference type="GO" id="GO:0003700">
    <property type="term" value="F:DNA-binding transcription factor activity"/>
    <property type="evidence" value="ECO:0007669"/>
    <property type="project" value="InterPro"/>
</dbReference>
<evidence type="ECO:0000256" key="1">
    <source>
        <dbReference type="ARBA" id="ARBA00023015"/>
    </source>
</evidence>
<accession>A0A9X1WUT6</accession>
<dbReference type="GO" id="GO:0006950">
    <property type="term" value="P:response to stress"/>
    <property type="evidence" value="ECO:0007669"/>
    <property type="project" value="TreeGrafter"/>
</dbReference>
<dbReference type="PANTHER" id="PTHR33164:SF43">
    <property type="entry name" value="HTH-TYPE TRANSCRIPTIONAL REPRESSOR YETL"/>
    <property type="match status" value="1"/>
</dbReference>
<dbReference type="InterPro" id="IPR036390">
    <property type="entry name" value="WH_DNA-bd_sf"/>
</dbReference>
<proteinExistence type="predicted"/>
<reference evidence="5" key="1">
    <citation type="submission" date="2022-04" db="EMBL/GenBank/DDBJ databases">
        <title>Paenibacillus mangrovi sp. nov., a novel endophytic bacterium isolated from bark of Kandelia candel.</title>
        <authorList>
            <person name="Tuo L."/>
        </authorList>
    </citation>
    <scope>NUCLEOTIDE SEQUENCE</scope>
    <source>
        <strain evidence="5">KQZ6P-2</strain>
    </source>
</reference>
<dbReference type="CDD" id="cd00090">
    <property type="entry name" value="HTH_ARSR"/>
    <property type="match status" value="1"/>
</dbReference>
<evidence type="ECO:0000313" key="5">
    <source>
        <dbReference type="EMBL" id="MCJ8013978.1"/>
    </source>
</evidence>
<sequence length="163" mass="18991">MQTEKSQARQLLEAMTKIRRIHSRAGHDAKIPRGEYLMMHVIWEFMSKKHTQNNSSEEIPPGMKVSELSEYLKISSPSVSQMVNALEEKGYVERVMTKNDRRVVYICLTEQGKLILEKVTQQFMAFTDEIIDRLGKEETDQLIHLFNRLYTIIGDIKDEKSSK</sequence>
<dbReference type="InterPro" id="IPR023187">
    <property type="entry name" value="Tscrpt_reg_MarR-type_CS"/>
</dbReference>
<dbReference type="Proteomes" id="UP001139347">
    <property type="component" value="Unassembled WGS sequence"/>
</dbReference>
<dbReference type="EMBL" id="JALIRP010000008">
    <property type="protein sequence ID" value="MCJ8013978.1"/>
    <property type="molecule type" value="Genomic_DNA"/>
</dbReference>
<dbReference type="InterPro" id="IPR011991">
    <property type="entry name" value="ArsR-like_HTH"/>
</dbReference>
<keyword evidence="3" id="KW-0804">Transcription</keyword>
<gene>
    <name evidence="5" type="ORF">MUG84_19815</name>
</gene>